<accession>A0A5D0R166</accession>
<dbReference type="PROSITE" id="PS51257">
    <property type="entry name" value="PROKAR_LIPOPROTEIN"/>
    <property type="match status" value="1"/>
</dbReference>
<dbReference type="AlphaFoldDB" id="A0A5D0R166"/>
<feature type="signal peptide" evidence="1">
    <location>
        <begin position="1"/>
        <end position="23"/>
    </location>
</feature>
<name>A0A5D0R166_9FLAO</name>
<keyword evidence="1" id="KW-0732">Signal</keyword>
<dbReference type="OrthoDB" id="9831042at2"/>
<dbReference type="EMBL" id="VSKL01000001">
    <property type="protein sequence ID" value="TYB75273.1"/>
    <property type="molecule type" value="Genomic_DNA"/>
</dbReference>
<evidence type="ECO:0008006" key="4">
    <source>
        <dbReference type="Google" id="ProtNLM"/>
    </source>
</evidence>
<proteinExistence type="predicted"/>
<organism evidence="2 3">
    <name type="scientific">Bizionia algoritergicola</name>
    <dbReference type="NCBI Taxonomy" id="291187"/>
    <lineage>
        <taxon>Bacteria</taxon>
        <taxon>Pseudomonadati</taxon>
        <taxon>Bacteroidota</taxon>
        <taxon>Flavobacteriia</taxon>
        <taxon>Flavobacteriales</taxon>
        <taxon>Flavobacteriaceae</taxon>
        <taxon>Bizionia</taxon>
    </lineage>
</organism>
<feature type="chain" id="PRO_5022675103" description="Lipoprotein" evidence="1">
    <location>
        <begin position="24"/>
        <end position="226"/>
    </location>
</feature>
<dbReference type="Proteomes" id="UP000324358">
    <property type="component" value="Unassembled WGS sequence"/>
</dbReference>
<evidence type="ECO:0000256" key="1">
    <source>
        <dbReference type="SAM" id="SignalP"/>
    </source>
</evidence>
<keyword evidence="3" id="KW-1185">Reference proteome</keyword>
<comment type="caution">
    <text evidence="2">The sequence shown here is derived from an EMBL/GenBank/DDBJ whole genome shotgun (WGS) entry which is preliminary data.</text>
</comment>
<reference evidence="2 3" key="1">
    <citation type="submission" date="2019-08" db="EMBL/GenBank/DDBJ databases">
        <title>Genomes of Antarctic Bizionia species.</title>
        <authorList>
            <person name="Bowman J.P."/>
        </authorList>
    </citation>
    <scope>NUCLEOTIDE SEQUENCE [LARGE SCALE GENOMIC DNA]</scope>
    <source>
        <strain evidence="2 3">APA-1</strain>
    </source>
</reference>
<evidence type="ECO:0000313" key="2">
    <source>
        <dbReference type="EMBL" id="TYB75273.1"/>
    </source>
</evidence>
<gene>
    <name evidence="2" type="ORF">ES675_03870</name>
</gene>
<sequence length="226" mass="24878">MKLIKIKFAFTIALMSLILISCSSDNNPITENSSNNSISNPTEINNLYKGSNNSIYTNDGVEYRINSIDNKISRFSQGVLQYDIANNHTSAELEINNTNESYTIKNSQNSNETIKFYNIEVVNDSLLKFSFKTNLGVTVDDMFFESDMGFTNLQGNAKFCWPCVTVLVEVVAVVVDIVTSGPTMDMTQVCLAQMQACLASGGTPTNMQASSSWWGGDDCSLTCVKN</sequence>
<evidence type="ECO:0000313" key="3">
    <source>
        <dbReference type="Proteomes" id="UP000324358"/>
    </source>
</evidence>
<dbReference type="RefSeq" id="WP_066247397.1">
    <property type="nucleotide sequence ID" value="NZ_VSKL01000001.1"/>
</dbReference>
<protein>
    <recommendedName>
        <fullName evidence="4">Lipoprotein</fullName>
    </recommendedName>
</protein>